<dbReference type="GO" id="GO:0046872">
    <property type="term" value="F:metal ion binding"/>
    <property type="evidence" value="ECO:0007669"/>
    <property type="project" value="UniProtKB-KW"/>
</dbReference>
<keyword evidence="10" id="KW-0786">Thiamine pyrophosphate</keyword>
<evidence type="ECO:0000256" key="5">
    <source>
        <dbReference type="ARBA" id="ARBA00011881"/>
    </source>
</evidence>
<dbReference type="InterPro" id="IPR012110">
    <property type="entry name" value="PDC/IPDC-like"/>
</dbReference>
<dbReference type="Gene3D" id="3.40.50.970">
    <property type="match status" value="1"/>
</dbReference>
<evidence type="ECO:0000259" key="12">
    <source>
        <dbReference type="Pfam" id="PF02775"/>
    </source>
</evidence>
<dbReference type="AlphaFoldDB" id="A0AAN8ZMP2"/>
<dbReference type="GO" id="GO:0005829">
    <property type="term" value="C:cytosol"/>
    <property type="evidence" value="ECO:0007669"/>
    <property type="project" value="TreeGrafter"/>
</dbReference>
<dbReference type="InterPro" id="IPR029061">
    <property type="entry name" value="THDP-binding"/>
</dbReference>
<organism evidence="13 14">
    <name type="scientific">Dillenia turbinata</name>
    <dbReference type="NCBI Taxonomy" id="194707"/>
    <lineage>
        <taxon>Eukaryota</taxon>
        <taxon>Viridiplantae</taxon>
        <taxon>Streptophyta</taxon>
        <taxon>Embryophyta</taxon>
        <taxon>Tracheophyta</taxon>
        <taxon>Spermatophyta</taxon>
        <taxon>Magnoliopsida</taxon>
        <taxon>eudicotyledons</taxon>
        <taxon>Gunneridae</taxon>
        <taxon>Pentapetalae</taxon>
        <taxon>Dilleniales</taxon>
        <taxon>Dilleniaceae</taxon>
        <taxon>Dillenia</taxon>
    </lineage>
</organism>
<evidence type="ECO:0000256" key="6">
    <source>
        <dbReference type="ARBA" id="ARBA00013202"/>
    </source>
</evidence>
<dbReference type="PANTHER" id="PTHR43452">
    <property type="entry name" value="PYRUVATE DECARBOXYLASE"/>
    <property type="match status" value="1"/>
</dbReference>
<keyword evidence="14" id="KW-1185">Reference proteome</keyword>
<dbReference type="EMBL" id="JBAMMX010000003">
    <property type="protein sequence ID" value="KAK6943471.1"/>
    <property type="molecule type" value="Genomic_DNA"/>
</dbReference>
<evidence type="ECO:0000256" key="3">
    <source>
        <dbReference type="ARBA" id="ARBA00001964"/>
    </source>
</evidence>
<evidence type="ECO:0000256" key="11">
    <source>
        <dbReference type="ARBA" id="ARBA00023239"/>
    </source>
</evidence>
<dbReference type="PANTHER" id="PTHR43452:SF1">
    <property type="entry name" value="PYRUVATE DECARBOXYLASE C186.09-RELATED"/>
    <property type="match status" value="1"/>
</dbReference>
<evidence type="ECO:0000256" key="2">
    <source>
        <dbReference type="ARBA" id="ARBA00001920"/>
    </source>
</evidence>
<dbReference type="Proteomes" id="UP001370490">
    <property type="component" value="Unassembled WGS sequence"/>
</dbReference>
<dbReference type="Pfam" id="PF02775">
    <property type="entry name" value="TPP_enzyme_C"/>
    <property type="match status" value="1"/>
</dbReference>
<dbReference type="GO" id="GO:0000949">
    <property type="term" value="P:aromatic amino acid family catabolic process to alcohol via Ehrlich pathway"/>
    <property type="evidence" value="ECO:0007669"/>
    <property type="project" value="TreeGrafter"/>
</dbReference>
<keyword evidence="9" id="KW-0460">Magnesium</keyword>
<evidence type="ECO:0000256" key="9">
    <source>
        <dbReference type="ARBA" id="ARBA00022842"/>
    </source>
</evidence>
<dbReference type="SUPFAM" id="SSF52518">
    <property type="entry name" value="Thiamin diphosphate-binding fold (THDP-binding)"/>
    <property type="match status" value="1"/>
</dbReference>
<keyword evidence="7" id="KW-0479">Metal-binding</keyword>
<dbReference type="InterPro" id="IPR011766">
    <property type="entry name" value="TPP_enzyme_TPP-bd"/>
</dbReference>
<keyword evidence="11" id="KW-0456">Lyase</keyword>
<comment type="catalytic activity">
    <reaction evidence="1">
        <text>a 2-oxocarboxylate + H(+) = an aldehyde + CO2</text>
        <dbReference type="Rhea" id="RHEA:11628"/>
        <dbReference type="ChEBI" id="CHEBI:15378"/>
        <dbReference type="ChEBI" id="CHEBI:16526"/>
        <dbReference type="ChEBI" id="CHEBI:17478"/>
        <dbReference type="ChEBI" id="CHEBI:35179"/>
        <dbReference type="EC" id="4.1.1.1"/>
    </reaction>
</comment>
<comment type="cofactor">
    <cofactor evidence="2">
        <name>a metal cation</name>
        <dbReference type="ChEBI" id="CHEBI:25213"/>
    </cofactor>
</comment>
<comment type="similarity">
    <text evidence="4">Belongs to the TPP enzyme family.</text>
</comment>
<dbReference type="GO" id="GO:0030976">
    <property type="term" value="F:thiamine pyrophosphate binding"/>
    <property type="evidence" value="ECO:0007669"/>
    <property type="project" value="InterPro"/>
</dbReference>
<protein>
    <recommendedName>
        <fullName evidence="6">pyruvate decarboxylase</fullName>
        <ecNumber evidence="6">4.1.1.1</ecNumber>
    </recommendedName>
</protein>
<evidence type="ECO:0000256" key="7">
    <source>
        <dbReference type="ARBA" id="ARBA00022723"/>
    </source>
</evidence>
<accession>A0AAN8ZMP2</accession>
<reference evidence="13 14" key="1">
    <citation type="submission" date="2023-12" db="EMBL/GenBank/DDBJ databases">
        <title>A high-quality genome assembly for Dillenia turbinata (Dilleniales).</title>
        <authorList>
            <person name="Chanderbali A."/>
        </authorList>
    </citation>
    <scope>NUCLEOTIDE SEQUENCE [LARGE SCALE GENOMIC DNA]</scope>
    <source>
        <strain evidence="13">LSX21</strain>
        <tissue evidence="13">Leaf</tissue>
    </source>
</reference>
<evidence type="ECO:0000256" key="4">
    <source>
        <dbReference type="ARBA" id="ARBA00007812"/>
    </source>
</evidence>
<dbReference type="EC" id="4.1.1.1" evidence="6"/>
<sequence>MGRVTKTRRITEIAERLPEGMTDQRKTQIAMFYGKANLCLQMQYGSIGWSVGAALGYAQAAKDRRVIACIGDGSFQVFYEEELIEAIETATEAKKDCLCFIEEQNVISQENYNLQKP</sequence>
<comment type="caution">
    <text evidence="13">The sequence shown here is derived from an EMBL/GenBank/DDBJ whole genome shotgun (WGS) entry which is preliminary data.</text>
</comment>
<comment type="cofactor">
    <cofactor evidence="3">
        <name>thiamine diphosphate</name>
        <dbReference type="ChEBI" id="CHEBI:58937"/>
    </cofactor>
</comment>
<gene>
    <name evidence="13" type="ORF">RJ641_024573</name>
</gene>
<evidence type="ECO:0000313" key="14">
    <source>
        <dbReference type="Proteomes" id="UP001370490"/>
    </source>
</evidence>
<evidence type="ECO:0000313" key="13">
    <source>
        <dbReference type="EMBL" id="KAK6943471.1"/>
    </source>
</evidence>
<evidence type="ECO:0000256" key="8">
    <source>
        <dbReference type="ARBA" id="ARBA00022793"/>
    </source>
</evidence>
<evidence type="ECO:0000256" key="1">
    <source>
        <dbReference type="ARBA" id="ARBA00001041"/>
    </source>
</evidence>
<proteinExistence type="inferred from homology"/>
<evidence type="ECO:0000256" key="10">
    <source>
        <dbReference type="ARBA" id="ARBA00023052"/>
    </source>
</evidence>
<comment type="subunit">
    <text evidence="5">Homotetramer.</text>
</comment>
<keyword evidence="8" id="KW-0210">Decarboxylase</keyword>
<feature type="domain" description="Thiamine pyrophosphate enzyme TPP-binding" evidence="12">
    <location>
        <begin position="33"/>
        <end position="88"/>
    </location>
</feature>
<name>A0AAN8ZMP2_9MAGN</name>
<dbReference type="GO" id="GO:0004737">
    <property type="term" value="F:pyruvate decarboxylase activity"/>
    <property type="evidence" value="ECO:0007669"/>
    <property type="project" value="UniProtKB-EC"/>
</dbReference>